<sequence length="131" mass="14191">MDAERFDAWQWVMWLLLCLAGLMPGEVAVGQTADSSSVRMSAAIVGVEQDVKVAAVGISKMVAEESTLSLADMAGRLSLPSKLDDNTSHLNLRSTLITPCLSNDRETMRSSIGRISSRLISKRALRPNIMA</sequence>
<keyword evidence="1" id="KW-0732">Signal</keyword>
<feature type="chain" id="PRO_5041454590" evidence="1">
    <location>
        <begin position="31"/>
        <end position="131"/>
    </location>
</feature>
<organism evidence="2 3">
    <name type="scientific">Sarocladium strictum</name>
    <name type="common">Black bundle disease fungus</name>
    <name type="synonym">Acremonium strictum</name>
    <dbReference type="NCBI Taxonomy" id="5046"/>
    <lineage>
        <taxon>Eukaryota</taxon>
        <taxon>Fungi</taxon>
        <taxon>Dikarya</taxon>
        <taxon>Ascomycota</taxon>
        <taxon>Pezizomycotina</taxon>
        <taxon>Sordariomycetes</taxon>
        <taxon>Hypocreomycetidae</taxon>
        <taxon>Hypocreales</taxon>
        <taxon>Sarocladiaceae</taxon>
        <taxon>Sarocladium</taxon>
    </lineage>
</organism>
<comment type="caution">
    <text evidence="2">The sequence shown here is derived from an EMBL/GenBank/DDBJ whole genome shotgun (WGS) entry which is preliminary data.</text>
</comment>
<name>A0AA39GQA5_SARSR</name>
<dbReference type="AlphaFoldDB" id="A0AA39GQA5"/>
<evidence type="ECO:0000313" key="2">
    <source>
        <dbReference type="EMBL" id="KAK0390808.1"/>
    </source>
</evidence>
<dbReference type="EMBL" id="JAPDFR010000001">
    <property type="protein sequence ID" value="KAK0390808.1"/>
    <property type="molecule type" value="Genomic_DNA"/>
</dbReference>
<reference evidence="2" key="1">
    <citation type="submission" date="2022-10" db="EMBL/GenBank/DDBJ databases">
        <title>Determination and structural analysis of whole genome sequence of Sarocladium strictum F4-1.</title>
        <authorList>
            <person name="Hu L."/>
            <person name="Jiang Y."/>
        </authorList>
    </citation>
    <scope>NUCLEOTIDE SEQUENCE</scope>
    <source>
        <strain evidence="2">F4-1</strain>
    </source>
</reference>
<protein>
    <submittedName>
        <fullName evidence="2">Uncharacterized protein</fullName>
    </submittedName>
</protein>
<feature type="signal peptide" evidence="1">
    <location>
        <begin position="1"/>
        <end position="30"/>
    </location>
</feature>
<evidence type="ECO:0000256" key="1">
    <source>
        <dbReference type="SAM" id="SignalP"/>
    </source>
</evidence>
<accession>A0AA39GQA5</accession>
<keyword evidence="3" id="KW-1185">Reference proteome</keyword>
<proteinExistence type="predicted"/>
<gene>
    <name evidence="2" type="ORF">NLU13_0311</name>
</gene>
<evidence type="ECO:0000313" key="3">
    <source>
        <dbReference type="Proteomes" id="UP001175261"/>
    </source>
</evidence>
<dbReference type="Proteomes" id="UP001175261">
    <property type="component" value="Unassembled WGS sequence"/>
</dbReference>